<feature type="non-terminal residue" evidence="1">
    <location>
        <position position="404"/>
    </location>
</feature>
<evidence type="ECO:0000313" key="2">
    <source>
        <dbReference type="Proteomes" id="UP001150581"/>
    </source>
</evidence>
<sequence length="404" mass="45374">MAKADELQKRVDTLQNQLRKAGDHLKRLATENGALTEQVEKLAEREAQLQQTTEHSSQETGALKEECESSRLKIAQLEAQIAEMSNHNKTNDSSNNQKLLEWENAAAEWAKQLGVSAGVDGLKSAAALDFIKSHLQDVPSSNDSGNGDGCVDELAKQVEKLRLDADKERETRVELEDRLRKYADSQAAAARVLDNPDAIDSVPEAVPELLLPGLERVLRNCALLKTNKTRIAEFESQLEVTTKKLDEATEAREELSRDYDLLLERIGTMKDALKAKMNAESDEVKRLRKEAASAKSDKAQHEKSTRVLEQSEKMLRKELDETKHALWESQETANRAQMELTESVNESGRLVSDLKARLQAAEEHIRSESAQHDQLEDRVEQLQSDLNQALNSESQWVGEREVHL</sequence>
<name>A0ACC1ILK3_9FUNG</name>
<accession>A0ACC1ILK3</accession>
<protein>
    <submittedName>
        <fullName evidence="1">Uncharacterized protein</fullName>
    </submittedName>
</protein>
<reference evidence="1" key="1">
    <citation type="submission" date="2022-07" db="EMBL/GenBank/DDBJ databases">
        <title>Phylogenomic reconstructions and comparative analyses of Kickxellomycotina fungi.</title>
        <authorList>
            <person name="Reynolds N.K."/>
            <person name="Stajich J.E."/>
            <person name="Barry K."/>
            <person name="Grigoriev I.V."/>
            <person name="Crous P."/>
            <person name="Smith M.E."/>
        </authorList>
    </citation>
    <scope>NUCLEOTIDE SEQUENCE</scope>
    <source>
        <strain evidence="1">Benny 63K</strain>
    </source>
</reference>
<dbReference type="Proteomes" id="UP001150581">
    <property type="component" value="Unassembled WGS sequence"/>
</dbReference>
<proteinExistence type="predicted"/>
<keyword evidence="2" id="KW-1185">Reference proteome</keyword>
<gene>
    <name evidence="1" type="ORF">LPJ66_002951</name>
</gene>
<evidence type="ECO:0000313" key="1">
    <source>
        <dbReference type="EMBL" id="KAJ1898124.1"/>
    </source>
</evidence>
<dbReference type="EMBL" id="JANBPG010000267">
    <property type="protein sequence ID" value="KAJ1898124.1"/>
    <property type="molecule type" value="Genomic_DNA"/>
</dbReference>
<comment type="caution">
    <text evidence="1">The sequence shown here is derived from an EMBL/GenBank/DDBJ whole genome shotgun (WGS) entry which is preliminary data.</text>
</comment>
<organism evidence="1 2">
    <name type="scientific">Kickxella alabastrina</name>
    <dbReference type="NCBI Taxonomy" id="61397"/>
    <lineage>
        <taxon>Eukaryota</taxon>
        <taxon>Fungi</taxon>
        <taxon>Fungi incertae sedis</taxon>
        <taxon>Zoopagomycota</taxon>
        <taxon>Kickxellomycotina</taxon>
        <taxon>Kickxellomycetes</taxon>
        <taxon>Kickxellales</taxon>
        <taxon>Kickxellaceae</taxon>
        <taxon>Kickxella</taxon>
    </lineage>
</organism>